<dbReference type="Gene3D" id="2.60.120.330">
    <property type="entry name" value="B-lactam Antibiotic, Isopenicillin N Synthase, Chain"/>
    <property type="match status" value="1"/>
</dbReference>
<evidence type="ECO:0000313" key="9">
    <source>
        <dbReference type="EMBL" id="KAL0920398.1"/>
    </source>
</evidence>
<dbReference type="GO" id="GO:0046872">
    <property type="term" value="F:metal ion binding"/>
    <property type="evidence" value="ECO:0007669"/>
    <property type="project" value="UniProtKB-KW"/>
</dbReference>
<evidence type="ECO:0000256" key="6">
    <source>
        <dbReference type="ARBA" id="ARBA00023004"/>
    </source>
</evidence>
<comment type="cofactor">
    <cofactor evidence="1">
        <name>L-ascorbate</name>
        <dbReference type="ChEBI" id="CHEBI:38290"/>
    </cofactor>
</comment>
<keyword evidence="10" id="KW-1185">Reference proteome</keyword>
<dbReference type="PROSITE" id="PS51471">
    <property type="entry name" value="FE2OG_OXY"/>
    <property type="match status" value="1"/>
</dbReference>
<feature type="domain" description="Fe2OG dioxygenase" evidence="8">
    <location>
        <begin position="199"/>
        <end position="298"/>
    </location>
</feature>
<organism evidence="9 10">
    <name type="scientific">Dendrobium thyrsiflorum</name>
    <name type="common">Pinecone-like raceme dendrobium</name>
    <name type="synonym">Orchid</name>
    <dbReference type="NCBI Taxonomy" id="117978"/>
    <lineage>
        <taxon>Eukaryota</taxon>
        <taxon>Viridiplantae</taxon>
        <taxon>Streptophyta</taxon>
        <taxon>Embryophyta</taxon>
        <taxon>Tracheophyta</taxon>
        <taxon>Spermatophyta</taxon>
        <taxon>Magnoliopsida</taxon>
        <taxon>Liliopsida</taxon>
        <taxon>Asparagales</taxon>
        <taxon>Orchidaceae</taxon>
        <taxon>Epidendroideae</taxon>
        <taxon>Malaxideae</taxon>
        <taxon>Dendrobiinae</taxon>
        <taxon>Dendrobium</taxon>
    </lineage>
</organism>
<dbReference type="GO" id="GO:0002229">
    <property type="term" value="P:defense response to oomycetes"/>
    <property type="evidence" value="ECO:0007669"/>
    <property type="project" value="UniProtKB-ARBA"/>
</dbReference>
<dbReference type="InterPro" id="IPR044861">
    <property type="entry name" value="IPNS-like_FE2OG_OXY"/>
</dbReference>
<keyword evidence="5 7" id="KW-0560">Oxidoreductase</keyword>
<evidence type="ECO:0000256" key="5">
    <source>
        <dbReference type="ARBA" id="ARBA00023002"/>
    </source>
</evidence>
<keyword evidence="3 7" id="KW-0479">Metal-binding</keyword>
<evidence type="ECO:0000256" key="1">
    <source>
        <dbReference type="ARBA" id="ARBA00001961"/>
    </source>
</evidence>
<dbReference type="InterPro" id="IPR027443">
    <property type="entry name" value="IPNS-like_sf"/>
</dbReference>
<dbReference type="Pfam" id="PF03171">
    <property type="entry name" value="2OG-FeII_Oxy"/>
    <property type="match status" value="1"/>
</dbReference>
<dbReference type="InterPro" id="IPR005123">
    <property type="entry name" value="Oxoglu/Fe-dep_dioxygenase_dom"/>
</dbReference>
<dbReference type="AlphaFoldDB" id="A0ABD0VD59"/>
<gene>
    <name evidence="9" type="ORF">M5K25_009534</name>
</gene>
<dbReference type="GO" id="GO:0051213">
    <property type="term" value="F:dioxygenase activity"/>
    <property type="evidence" value="ECO:0007669"/>
    <property type="project" value="UniProtKB-KW"/>
</dbReference>
<comment type="similarity">
    <text evidence="2 7">Belongs to the iron/ascorbate-dependent oxidoreductase family.</text>
</comment>
<protein>
    <recommendedName>
        <fullName evidence="8">Fe2OG dioxygenase domain-containing protein</fullName>
    </recommendedName>
</protein>
<dbReference type="InterPro" id="IPR050295">
    <property type="entry name" value="Plant_2OG-oxidoreductases"/>
</dbReference>
<dbReference type="Proteomes" id="UP001552299">
    <property type="component" value="Unassembled WGS sequence"/>
</dbReference>
<dbReference type="FunFam" id="2.60.120.330:FF:000007">
    <property type="entry name" value="Protein DMR6-like oxygenase 2"/>
    <property type="match status" value="1"/>
</dbReference>
<evidence type="ECO:0000256" key="2">
    <source>
        <dbReference type="ARBA" id="ARBA00008056"/>
    </source>
</evidence>
<dbReference type="PANTHER" id="PTHR47991">
    <property type="entry name" value="OXOGLUTARATE/IRON-DEPENDENT DIOXYGENASE"/>
    <property type="match status" value="1"/>
</dbReference>
<dbReference type="InterPro" id="IPR026992">
    <property type="entry name" value="DIOX_N"/>
</dbReference>
<reference evidence="9 10" key="1">
    <citation type="journal article" date="2024" name="Plant Biotechnol. J.">
        <title>Dendrobium thyrsiflorum genome and its molecular insights into genes involved in important horticultural traits.</title>
        <authorList>
            <person name="Chen B."/>
            <person name="Wang J.Y."/>
            <person name="Zheng P.J."/>
            <person name="Li K.L."/>
            <person name="Liang Y.M."/>
            <person name="Chen X.F."/>
            <person name="Zhang C."/>
            <person name="Zhao X."/>
            <person name="He X."/>
            <person name="Zhang G.Q."/>
            <person name="Liu Z.J."/>
            <person name="Xu Q."/>
        </authorList>
    </citation>
    <scope>NUCLEOTIDE SEQUENCE [LARGE SCALE GENOMIC DNA]</scope>
    <source>
        <strain evidence="9">GZMU011</strain>
    </source>
</reference>
<evidence type="ECO:0000259" key="8">
    <source>
        <dbReference type="PROSITE" id="PS51471"/>
    </source>
</evidence>
<evidence type="ECO:0000256" key="7">
    <source>
        <dbReference type="RuleBase" id="RU003682"/>
    </source>
</evidence>
<name>A0ABD0VD59_DENTH</name>
<keyword evidence="6 7" id="KW-0408">Iron</keyword>
<evidence type="ECO:0000256" key="4">
    <source>
        <dbReference type="ARBA" id="ARBA00022964"/>
    </source>
</evidence>
<dbReference type="Pfam" id="PF14226">
    <property type="entry name" value="DIOX_N"/>
    <property type="match status" value="1"/>
</dbReference>
<comment type="caution">
    <text evidence="9">The sequence shown here is derived from an EMBL/GenBank/DDBJ whole genome shotgun (WGS) entry which is preliminary data.</text>
</comment>
<sequence length="349" mass="39094">MEASSSSKFLLSDFASGSPFIPSKYIRPVGDRPELDGVENSGEGAIPVIDLSGLNGPHRHKVVTEIGMACKNAGFFKVKKHGIPKEVLHRMLHASKAFFHLPESARLKNYSDDPTKSTRLSTSFNIATEKLSSWRDYLRLHCHPIEAFINEWPSQPPSFKQAAADYASHVRCLTLLLLSAISESLSMKSGYLERALGRHAQHMAINYYPKCPQPDLTYGLPGHKDPNVITILMQDGVSGLQVMRDGKWVSVEAKAGELVVNVGDQLQVLSNGRYKSVLHRAVVNKDLERLSVPTFYCPGPETVVEAAEELVDKEHPRLYKKFTYEDYTDKFWKGGLRMESCLDLFRESE</sequence>
<dbReference type="EMBL" id="JANQDX010000008">
    <property type="protein sequence ID" value="KAL0920398.1"/>
    <property type="molecule type" value="Genomic_DNA"/>
</dbReference>
<evidence type="ECO:0000313" key="10">
    <source>
        <dbReference type="Proteomes" id="UP001552299"/>
    </source>
</evidence>
<dbReference type="SUPFAM" id="SSF51197">
    <property type="entry name" value="Clavaminate synthase-like"/>
    <property type="match status" value="1"/>
</dbReference>
<accession>A0ABD0VD59</accession>
<keyword evidence="4" id="KW-0223">Dioxygenase</keyword>
<evidence type="ECO:0000256" key="3">
    <source>
        <dbReference type="ARBA" id="ARBA00022723"/>
    </source>
</evidence>
<proteinExistence type="inferred from homology"/>